<dbReference type="InterPro" id="IPR037272">
    <property type="entry name" value="SNS_sf"/>
</dbReference>
<dbReference type="Proteomes" id="UP000281553">
    <property type="component" value="Unassembled WGS sequence"/>
</dbReference>
<dbReference type="EMBL" id="UYRU01056153">
    <property type="protein sequence ID" value="VDN13332.1"/>
    <property type="molecule type" value="Genomic_DNA"/>
</dbReference>
<protein>
    <submittedName>
        <fullName evidence="9">Uncharacterized protein</fullName>
    </submittedName>
</protein>
<comment type="subcellular location">
    <subcellularLocation>
        <location evidence="1">Membrane</location>
        <topology evidence="1">Multi-pass membrane protein</topology>
    </subcellularLocation>
</comment>
<name>A0A3P7NYM6_DIBLA</name>
<evidence type="ECO:0000256" key="3">
    <source>
        <dbReference type="ARBA" id="ARBA00022692"/>
    </source>
</evidence>
<keyword evidence="8" id="KW-0732">Signal</keyword>
<evidence type="ECO:0000256" key="6">
    <source>
        <dbReference type="PIRSR" id="PIRSR600175-1"/>
    </source>
</evidence>
<dbReference type="PRINTS" id="PR00176">
    <property type="entry name" value="NANEUSMPORT"/>
</dbReference>
<dbReference type="GO" id="GO:0046872">
    <property type="term" value="F:metal ion binding"/>
    <property type="evidence" value="ECO:0007669"/>
    <property type="project" value="UniProtKB-KW"/>
</dbReference>
<dbReference type="InterPro" id="IPR000175">
    <property type="entry name" value="Na/ntran_symport"/>
</dbReference>
<keyword evidence="2" id="KW-0813">Transport</keyword>
<evidence type="ECO:0000313" key="10">
    <source>
        <dbReference type="Proteomes" id="UP000281553"/>
    </source>
</evidence>
<feature type="binding site" evidence="6">
    <location>
        <position position="78"/>
    </location>
    <ligand>
        <name>Na(+)</name>
        <dbReference type="ChEBI" id="CHEBI:29101"/>
        <label>1</label>
    </ligand>
</feature>
<dbReference type="GO" id="GO:0006865">
    <property type="term" value="P:amino acid transport"/>
    <property type="evidence" value="ECO:0007669"/>
    <property type="project" value="TreeGrafter"/>
</dbReference>
<gene>
    <name evidence="9" type="ORF">DILT_LOCUS9163</name>
</gene>
<feature type="binding site" evidence="6">
    <location>
        <position position="46"/>
    </location>
    <ligand>
        <name>Na(+)</name>
        <dbReference type="ChEBI" id="CHEBI:29101"/>
        <label>1</label>
    </ligand>
</feature>
<dbReference type="Pfam" id="PF00209">
    <property type="entry name" value="SNF"/>
    <property type="match status" value="1"/>
</dbReference>
<dbReference type="GO" id="GO:0005886">
    <property type="term" value="C:plasma membrane"/>
    <property type="evidence" value="ECO:0007669"/>
    <property type="project" value="TreeGrafter"/>
</dbReference>
<dbReference type="OrthoDB" id="6581954at2759"/>
<dbReference type="AlphaFoldDB" id="A0A3P7NYM6"/>
<evidence type="ECO:0000256" key="2">
    <source>
        <dbReference type="ARBA" id="ARBA00022448"/>
    </source>
</evidence>
<proteinExistence type="predicted"/>
<dbReference type="PROSITE" id="PS50267">
    <property type="entry name" value="NA_NEUROTRAN_SYMP_3"/>
    <property type="match status" value="1"/>
</dbReference>
<dbReference type="GO" id="GO:0035725">
    <property type="term" value="P:sodium ion transmembrane transport"/>
    <property type="evidence" value="ECO:0007669"/>
    <property type="project" value="TreeGrafter"/>
</dbReference>
<keyword evidence="5 7" id="KW-0472">Membrane</keyword>
<accession>A0A3P7NYM6</accession>
<organism evidence="9 10">
    <name type="scientific">Dibothriocephalus latus</name>
    <name type="common">Fish tapeworm</name>
    <name type="synonym">Diphyllobothrium latum</name>
    <dbReference type="NCBI Taxonomy" id="60516"/>
    <lineage>
        <taxon>Eukaryota</taxon>
        <taxon>Metazoa</taxon>
        <taxon>Spiralia</taxon>
        <taxon>Lophotrochozoa</taxon>
        <taxon>Platyhelminthes</taxon>
        <taxon>Cestoda</taxon>
        <taxon>Eucestoda</taxon>
        <taxon>Diphyllobothriidea</taxon>
        <taxon>Diphyllobothriidae</taxon>
        <taxon>Dibothriocephalus</taxon>
    </lineage>
</organism>
<keyword evidence="10" id="KW-1185">Reference proteome</keyword>
<keyword evidence="3 7" id="KW-0812">Transmembrane</keyword>
<feature type="binding site" evidence="6">
    <location>
        <position position="195"/>
    </location>
    <ligand>
        <name>Na(+)</name>
        <dbReference type="ChEBI" id="CHEBI:29101"/>
        <label>1</label>
    </ligand>
</feature>
<feature type="transmembrane region" description="Helical" evidence="7">
    <location>
        <begin position="72"/>
        <end position="98"/>
    </location>
</feature>
<dbReference type="PANTHER" id="PTHR11616">
    <property type="entry name" value="SODIUM/CHLORIDE DEPENDENT TRANSPORTER"/>
    <property type="match status" value="1"/>
</dbReference>
<feature type="binding site" evidence="6">
    <location>
        <position position="199"/>
    </location>
    <ligand>
        <name>Na(+)</name>
        <dbReference type="ChEBI" id="CHEBI:29101"/>
        <label>1</label>
    </ligand>
</feature>
<dbReference type="SUPFAM" id="SSF161070">
    <property type="entry name" value="SNF-like"/>
    <property type="match status" value="1"/>
</dbReference>
<evidence type="ECO:0000313" key="9">
    <source>
        <dbReference type="EMBL" id="VDN13332.1"/>
    </source>
</evidence>
<dbReference type="PANTHER" id="PTHR11616:SF240">
    <property type="entry name" value="BLOATED TUBULES, ISOFORM B-RELATED"/>
    <property type="match status" value="1"/>
</dbReference>
<keyword evidence="4 7" id="KW-1133">Transmembrane helix</keyword>
<keyword evidence="6" id="KW-0915">Sodium</keyword>
<feature type="transmembrane region" description="Helical" evidence="7">
    <location>
        <begin position="42"/>
        <end position="60"/>
    </location>
</feature>
<feature type="chain" id="PRO_5018303007" evidence="8">
    <location>
        <begin position="19"/>
        <end position="231"/>
    </location>
</feature>
<feature type="transmembrane region" description="Helical" evidence="7">
    <location>
        <begin position="182"/>
        <end position="208"/>
    </location>
</feature>
<feature type="signal peptide" evidence="8">
    <location>
        <begin position="1"/>
        <end position="18"/>
    </location>
</feature>
<evidence type="ECO:0000256" key="7">
    <source>
        <dbReference type="SAM" id="Phobius"/>
    </source>
</evidence>
<evidence type="ECO:0000256" key="8">
    <source>
        <dbReference type="SAM" id="SignalP"/>
    </source>
</evidence>
<keyword evidence="6" id="KW-0479">Metal-binding</keyword>
<sequence length="231" mass="25260">MLTILLIRVAMLPGSLVGVKYYLTPDFSKLKDATAWTDAATQLFFSLSCCNGGLIALSSYNKFNNNCCRDAIIVACINCATSIYAGFVVFSTLGFMAVSRGVGIADVATSGRCPSFCYFLKASQSTIATDDTSYLPSAIKIIKLILFPVCFSANRLFGVPLPGPGLVFIVYPEAINQMPLPVLWSVFFFLMLVTLGMGSQFPLVETLLSTAQDEFRRYGYLQTKASQMIFR</sequence>
<evidence type="ECO:0000256" key="1">
    <source>
        <dbReference type="ARBA" id="ARBA00004141"/>
    </source>
</evidence>
<reference evidence="9 10" key="1">
    <citation type="submission" date="2018-11" db="EMBL/GenBank/DDBJ databases">
        <authorList>
            <consortium name="Pathogen Informatics"/>
        </authorList>
    </citation>
    <scope>NUCLEOTIDE SEQUENCE [LARGE SCALE GENOMIC DNA]</scope>
</reference>
<evidence type="ECO:0000256" key="5">
    <source>
        <dbReference type="ARBA" id="ARBA00023136"/>
    </source>
</evidence>
<evidence type="ECO:0000256" key="4">
    <source>
        <dbReference type="ARBA" id="ARBA00022989"/>
    </source>
</evidence>